<gene>
    <name evidence="1" type="ORF">SAMN05660710_01253</name>
</gene>
<proteinExistence type="predicted"/>
<reference evidence="1 2" key="1">
    <citation type="submission" date="2016-10" db="EMBL/GenBank/DDBJ databases">
        <authorList>
            <person name="de Groot N.N."/>
        </authorList>
    </citation>
    <scope>NUCLEOTIDE SEQUENCE [LARGE SCALE GENOMIC DNA]</scope>
    <source>
        <strain evidence="1 2">CGMCC 1.8925</strain>
    </source>
</reference>
<accession>A0A1G5EVQ2</accession>
<dbReference type="OrthoDB" id="7876889at2"/>
<evidence type="ECO:0008006" key="3">
    <source>
        <dbReference type="Google" id="ProtNLM"/>
    </source>
</evidence>
<dbReference type="Proteomes" id="UP000199502">
    <property type="component" value="Unassembled WGS sequence"/>
</dbReference>
<dbReference type="InterPro" id="IPR011033">
    <property type="entry name" value="PRC_barrel-like_sf"/>
</dbReference>
<dbReference type="RefSeq" id="WP_090741348.1">
    <property type="nucleotide sequence ID" value="NZ_FMVT01000003.1"/>
</dbReference>
<dbReference type="EMBL" id="FMVT01000003">
    <property type="protein sequence ID" value="SCY31042.1"/>
    <property type="molecule type" value="Genomic_DNA"/>
</dbReference>
<keyword evidence="2" id="KW-1185">Reference proteome</keyword>
<dbReference type="SUPFAM" id="SSF50346">
    <property type="entry name" value="PRC-barrel domain"/>
    <property type="match status" value="1"/>
</dbReference>
<evidence type="ECO:0000313" key="1">
    <source>
        <dbReference type="EMBL" id="SCY31042.1"/>
    </source>
</evidence>
<protein>
    <recommendedName>
        <fullName evidence="3">PRC-barrel domain-containing protein</fullName>
    </recommendedName>
</protein>
<dbReference type="AlphaFoldDB" id="A0A1G5EVQ2"/>
<sequence>MDHSKHIRLREDELTEAVLTGAPIYGPGDETVGSIAHTHGSGADAKVVIDVGGFLGIGSKPVMVPARELDLMRAEDGTVHGLTRWTTEDLKALPRHEH</sequence>
<name>A0A1G5EVQ2_9RHOB</name>
<dbReference type="Gene3D" id="2.30.30.240">
    <property type="entry name" value="PRC-barrel domain"/>
    <property type="match status" value="1"/>
</dbReference>
<dbReference type="STRING" id="336292.SAMN05660710_01253"/>
<organism evidence="1 2">
    <name type="scientific">Paracoccus tibetensis</name>
    <dbReference type="NCBI Taxonomy" id="336292"/>
    <lineage>
        <taxon>Bacteria</taxon>
        <taxon>Pseudomonadati</taxon>
        <taxon>Pseudomonadota</taxon>
        <taxon>Alphaproteobacteria</taxon>
        <taxon>Rhodobacterales</taxon>
        <taxon>Paracoccaceae</taxon>
        <taxon>Paracoccus</taxon>
    </lineage>
</organism>
<evidence type="ECO:0000313" key="2">
    <source>
        <dbReference type="Proteomes" id="UP000199502"/>
    </source>
</evidence>